<name>A0A4U6U9F3_SETVI</name>
<feature type="chain" id="PRO_5020647664" description="Secreted protein" evidence="1">
    <location>
        <begin position="27"/>
        <end position="80"/>
    </location>
</feature>
<dbReference type="OMA" id="IMAARKC"/>
<proteinExistence type="predicted"/>
<accession>A0A4U6U9F3</accession>
<protein>
    <recommendedName>
        <fullName evidence="4">Secreted protein</fullName>
    </recommendedName>
</protein>
<organism evidence="2 3">
    <name type="scientific">Setaria viridis</name>
    <name type="common">Green bristlegrass</name>
    <name type="synonym">Setaria italica subsp. viridis</name>
    <dbReference type="NCBI Taxonomy" id="4556"/>
    <lineage>
        <taxon>Eukaryota</taxon>
        <taxon>Viridiplantae</taxon>
        <taxon>Streptophyta</taxon>
        <taxon>Embryophyta</taxon>
        <taxon>Tracheophyta</taxon>
        <taxon>Spermatophyta</taxon>
        <taxon>Magnoliopsida</taxon>
        <taxon>Liliopsida</taxon>
        <taxon>Poales</taxon>
        <taxon>Poaceae</taxon>
        <taxon>PACMAD clade</taxon>
        <taxon>Panicoideae</taxon>
        <taxon>Panicodae</taxon>
        <taxon>Paniceae</taxon>
        <taxon>Cenchrinae</taxon>
        <taxon>Setaria</taxon>
    </lineage>
</organism>
<dbReference type="EMBL" id="CM016556">
    <property type="protein sequence ID" value="TKW12461.1"/>
    <property type="molecule type" value="Genomic_DNA"/>
</dbReference>
<keyword evidence="1" id="KW-0732">Signal</keyword>
<evidence type="ECO:0000256" key="1">
    <source>
        <dbReference type="SAM" id="SignalP"/>
    </source>
</evidence>
<evidence type="ECO:0000313" key="3">
    <source>
        <dbReference type="Proteomes" id="UP000298652"/>
    </source>
</evidence>
<sequence>MTEIMVASAWFFLCKLFFWLSGGTLTEIMAARKCMSCLRLMHGSNKLLVDVYCNPFLARLRTKISVFVIWSSNPAFLSIH</sequence>
<gene>
    <name evidence="2" type="ORF">SEVIR_5G037233v2</name>
</gene>
<evidence type="ECO:0008006" key="4">
    <source>
        <dbReference type="Google" id="ProtNLM"/>
    </source>
</evidence>
<dbReference type="AlphaFoldDB" id="A0A4U6U9F3"/>
<dbReference type="Gramene" id="TKW12461">
    <property type="protein sequence ID" value="TKW12461"/>
    <property type="gene ID" value="SEVIR_5G037233v2"/>
</dbReference>
<reference evidence="2" key="1">
    <citation type="submission" date="2019-03" db="EMBL/GenBank/DDBJ databases">
        <title>WGS assembly of Setaria viridis.</title>
        <authorList>
            <person name="Huang P."/>
            <person name="Jenkins J."/>
            <person name="Grimwood J."/>
            <person name="Barry K."/>
            <person name="Healey A."/>
            <person name="Mamidi S."/>
            <person name="Sreedasyam A."/>
            <person name="Shu S."/>
            <person name="Feldman M."/>
            <person name="Wu J."/>
            <person name="Yu Y."/>
            <person name="Chen C."/>
            <person name="Johnson J."/>
            <person name="Rokhsar D."/>
            <person name="Baxter I."/>
            <person name="Schmutz J."/>
            <person name="Brutnell T."/>
            <person name="Kellogg E."/>
        </authorList>
    </citation>
    <scope>NUCLEOTIDE SEQUENCE [LARGE SCALE GENOMIC DNA]</scope>
</reference>
<keyword evidence="3" id="KW-1185">Reference proteome</keyword>
<dbReference type="Proteomes" id="UP000298652">
    <property type="component" value="Chromosome 5"/>
</dbReference>
<feature type="signal peptide" evidence="1">
    <location>
        <begin position="1"/>
        <end position="26"/>
    </location>
</feature>
<evidence type="ECO:0000313" key="2">
    <source>
        <dbReference type="EMBL" id="TKW12461.1"/>
    </source>
</evidence>